<protein>
    <submittedName>
        <fullName evidence="1">Adenylosuccinate lyase</fullName>
    </submittedName>
</protein>
<evidence type="ECO:0000313" key="1">
    <source>
        <dbReference type="EMBL" id="TMM31412.1"/>
    </source>
</evidence>
<dbReference type="OrthoDB" id="979487at2"/>
<dbReference type="RefSeq" id="WP_138535138.1">
    <property type="nucleotide sequence ID" value="NZ_VANR01000002.1"/>
</dbReference>
<evidence type="ECO:0000313" key="2">
    <source>
        <dbReference type="Proteomes" id="UP000307140"/>
    </source>
</evidence>
<keyword evidence="2" id="KW-1185">Reference proteome</keyword>
<comment type="caution">
    <text evidence="1">The sequence shown here is derived from an EMBL/GenBank/DDBJ whole genome shotgun (WGS) entry which is preliminary data.</text>
</comment>
<accession>A0A5S3N8P6</accession>
<dbReference type="AlphaFoldDB" id="A0A5S3N8P6"/>
<proteinExistence type="predicted"/>
<dbReference type="EMBL" id="VANR01000002">
    <property type="protein sequence ID" value="TMM31412.1"/>
    <property type="molecule type" value="Genomic_DNA"/>
</dbReference>
<keyword evidence="1" id="KW-0456">Lyase</keyword>
<organism evidence="1 2">
    <name type="scientific">Polaribacter aestuariivivens</name>
    <dbReference type="NCBI Taxonomy" id="2304626"/>
    <lineage>
        <taxon>Bacteria</taxon>
        <taxon>Pseudomonadati</taxon>
        <taxon>Bacteroidota</taxon>
        <taxon>Flavobacteriia</taxon>
        <taxon>Flavobacteriales</taxon>
        <taxon>Flavobacteriaceae</taxon>
    </lineage>
</organism>
<name>A0A5S3N8P6_9FLAO</name>
<dbReference type="GO" id="GO:0016829">
    <property type="term" value="F:lyase activity"/>
    <property type="evidence" value="ECO:0007669"/>
    <property type="project" value="UniProtKB-KW"/>
</dbReference>
<dbReference type="Proteomes" id="UP000307140">
    <property type="component" value="Unassembled WGS sequence"/>
</dbReference>
<reference evidence="1 2" key="1">
    <citation type="submission" date="2019-05" db="EMBL/GenBank/DDBJ databases">
        <title>Polaribacter aestuariivivens sp. nov., isolated from a tidal flat.</title>
        <authorList>
            <person name="Yoon J.-H."/>
        </authorList>
    </citation>
    <scope>NUCLEOTIDE SEQUENCE [LARGE SCALE GENOMIC DNA]</scope>
    <source>
        <strain evidence="1 2">DBTF-3</strain>
    </source>
</reference>
<gene>
    <name evidence="1" type="ORF">FDT66_05460</name>
</gene>
<sequence>MPKSNLLYITEQLHEMQNAGKENREKVANIVLNNQSLFKKLVSITFNINEKVSIKAAWILEWICTHHQLNWMIPHLDEFTQKINTLKFDSAIRPCAKICEHLATAYYAKTDNDIKKNLTTNHINAIVETGFDWLITPQKIAVRAYTMNTLYLFGLEIDWIHPELKHLIETKIIHESKGTKARGKFIINLIEKHQKSLK</sequence>